<reference evidence="2 3" key="1">
    <citation type="submission" date="2022-12" db="EMBL/GenBank/DDBJ databases">
        <title>Chitinophagaceae gen. sp. nov., a new member of the family Chitinophagaceae, isolated from soil in a chemical factory.</title>
        <authorList>
            <person name="Ke Z."/>
        </authorList>
    </citation>
    <scope>NUCLEOTIDE SEQUENCE [LARGE SCALE GENOMIC DNA]</scope>
    <source>
        <strain evidence="2 3">LY-5</strain>
    </source>
</reference>
<evidence type="ECO:0008006" key="4">
    <source>
        <dbReference type="Google" id="ProtNLM"/>
    </source>
</evidence>
<accession>A0ABT4UPS7</accession>
<dbReference type="Proteomes" id="UP001210231">
    <property type="component" value="Unassembled WGS sequence"/>
</dbReference>
<dbReference type="InterPro" id="IPR009218">
    <property type="entry name" value="HD_phosphohydro"/>
</dbReference>
<dbReference type="SUPFAM" id="SSF109604">
    <property type="entry name" value="HD-domain/PDEase-like"/>
    <property type="match status" value="1"/>
</dbReference>
<sequence>MKQSIQKTIVCVSFLLLCQSLLAKTLKDTNDVKQAYFDIVSKYQNNQQLIQSSWLQVAALYNDSSRYYHNLQHIANFYNELLRCKNELENWDAVFLAMVYHDVVYVATSRDNEEKSADMAKEHLGAMGFSQPFIDTCYSLIMATKSHKATGNNTTNLFIDADMSILGVPLDKYKQYVKQVHAEYAAVPNFAEKRKGFLKHFLGVDRLFITPLFYNLYEKSARYNLQQEIKDFQ</sequence>
<keyword evidence="3" id="KW-1185">Reference proteome</keyword>
<dbReference type="Gene3D" id="1.10.3210.10">
    <property type="entry name" value="Hypothetical protein af1432"/>
    <property type="match status" value="1"/>
</dbReference>
<name>A0ABT4UPS7_9BACT</name>
<organism evidence="2 3">
    <name type="scientific">Polluticaenibacter yanchengensis</name>
    <dbReference type="NCBI Taxonomy" id="3014562"/>
    <lineage>
        <taxon>Bacteria</taxon>
        <taxon>Pseudomonadati</taxon>
        <taxon>Bacteroidota</taxon>
        <taxon>Chitinophagia</taxon>
        <taxon>Chitinophagales</taxon>
        <taxon>Chitinophagaceae</taxon>
        <taxon>Polluticaenibacter</taxon>
    </lineage>
</organism>
<dbReference type="EMBL" id="JAQGEF010000023">
    <property type="protein sequence ID" value="MDA3616153.1"/>
    <property type="molecule type" value="Genomic_DNA"/>
</dbReference>
<evidence type="ECO:0000313" key="2">
    <source>
        <dbReference type="EMBL" id="MDA3616153.1"/>
    </source>
</evidence>
<gene>
    <name evidence="2" type="ORF">O3P16_15155</name>
</gene>
<feature type="signal peptide" evidence="1">
    <location>
        <begin position="1"/>
        <end position="23"/>
    </location>
</feature>
<dbReference type="PANTHER" id="PTHR21174:SF0">
    <property type="entry name" value="HD PHOSPHOHYDROLASE FAMILY PROTEIN-RELATED"/>
    <property type="match status" value="1"/>
</dbReference>
<protein>
    <recommendedName>
        <fullName evidence="4">Metal-dependent HD superfamily phosphohydrolase</fullName>
    </recommendedName>
</protein>
<dbReference type="PIRSF" id="PIRSF035170">
    <property type="entry name" value="HD_phosphohydro"/>
    <property type="match status" value="1"/>
</dbReference>
<feature type="chain" id="PRO_5045682344" description="Metal-dependent HD superfamily phosphohydrolase" evidence="1">
    <location>
        <begin position="24"/>
        <end position="233"/>
    </location>
</feature>
<proteinExistence type="predicted"/>
<evidence type="ECO:0000313" key="3">
    <source>
        <dbReference type="Proteomes" id="UP001210231"/>
    </source>
</evidence>
<evidence type="ECO:0000256" key="1">
    <source>
        <dbReference type="SAM" id="SignalP"/>
    </source>
</evidence>
<comment type="caution">
    <text evidence="2">The sequence shown here is derived from an EMBL/GenBank/DDBJ whole genome shotgun (WGS) entry which is preliminary data.</text>
</comment>
<keyword evidence="1" id="KW-0732">Signal</keyword>
<dbReference type="RefSeq" id="WP_407032483.1">
    <property type="nucleotide sequence ID" value="NZ_JAQGEF010000023.1"/>
</dbReference>
<dbReference type="PANTHER" id="PTHR21174">
    <property type="match status" value="1"/>
</dbReference>